<accession>A0ABU5T738</accession>
<dbReference type="EMBL" id="JAYGGQ010000007">
    <property type="protein sequence ID" value="MEA5455276.1"/>
    <property type="molecule type" value="Genomic_DNA"/>
</dbReference>
<dbReference type="PANTHER" id="PTHR36849">
    <property type="entry name" value="CYTOPLASMIC PROTEIN-RELATED"/>
    <property type="match status" value="1"/>
</dbReference>
<dbReference type="PANTHER" id="PTHR36849:SF1">
    <property type="entry name" value="CYTOPLASMIC PROTEIN"/>
    <property type="match status" value="1"/>
</dbReference>
<sequence length="120" mass="13452">MGTVSVRRVYEPSPAGTYRILVDRVWPRGVSKEKAGADLWLKEVGPSAELRKWFGHDPERFDEFASRYRAELDGSGALAELKAAVSEHEKVDLVYSARDEEHNQAVVLRDVLTGRGGRAR</sequence>
<reference evidence="1 2" key="1">
    <citation type="submission" date="2023-12" db="EMBL/GenBank/DDBJ databases">
        <title>Sinomonas terricola sp. nov, isolated from litchi orchard soil in Guangdong, PR China.</title>
        <authorList>
            <person name="Jiaxin W."/>
            <person name="Yang Z."/>
            <person name="Honghui Z."/>
        </authorList>
    </citation>
    <scope>NUCLEOTIDE SEQUENCE [LARGE SCALE GENOMIC DNA]</scope>
    <source>
        <strain evidence="1 2">JGH33</strain>
    </source>
</reference>
<proteinExistence type="predicted"/>
<evidence type="ECO:0000313" key="1">
    <source>
        <dbReference type="EMBL" id="MEA5455276.1"/>
    </source>
</evidence>
<evidence type="ECO:0000313" key="2">
    <source>
        <dbReference type="Proteomes" id="UP001304769"/>
    </source>
</evidence>
<protein>
    <submittedName>
        <fullName evidence="1">DUF488 domain-containing protein</fullName>
    </submittedName>
</protein>
<organism evidence="1 2">
    <name type="scientific">Sinomonas terricola</name>
    <dbReference type="NCBI Taxonomy" id="3110330"/>
    <lineage>
        <taxon>Bacteria</taxon>
        <taxon>Bacillati</taxon>
        <taxon>Actinomycetota</taxon>
        <taxon>Actinomycetes</taxon>
        <taxon>Micrococcales</taxon>
        <taxon>Micrococcaceae</taxon>
        <taxon>Sinomonas</taxon>
    </lineage>
</organism>
<gene>
    <name evidence="1" type="ORF">SPF06_11140</name>
</gene>
<comment type="caution">
    <text evidence="1">The sequence shown here is derived from an EMBL/GenBank/DDBJ whole genome shotgun (WGS) entry which is preliminary data.</text>
</comment>
<keyword evidence="2" id="KW-1185">Reference proteome</keyword>
<name>A0ABU5T738_9MICC</name>
<dbReference type="InterPro" id="IPR052552">
    <property type="entry name" value="YeaO-like"/>
</dbReference>
<dbReference type="Proteomes" id="UP001304769">
    <property type="component" value="Unassembled WGS sequence"/>
</dbReference>
<dbReference type="RefSeq" id="WP_323279129.1">
    <property type="nucleotide sequence ID" value="NZ_JAYGGQ010000007.1"/>
</dbReference>
<dbReference type="Pfam" id="PF22752">
    <property type="entry name" value="DUF488-N3i"/>
    <property type="match status" value="1"/>
</dbReference>